<dbReference type="Pfam" id="PF16012">
    <property type="entry name" value="DUF4780"/>
    <property type="match status" value="1"/>
</dbReference>
<feature type="domain" description="DUF4780" evidence="1">
    <location>
        <begin position="8"/>
        <end position="149"/>
    </location>
</feature>
<dbReference type="OrthoDB" id="6771823at2759"/>
<protein>
    <recommendedName>
        <fullName evidence="1">DUF4780 domain-containing protein</fullName>
    </recommendedName>
</protein>
<dbReference type="Proteomes" id="UP001153636">
    <property type="component" value="Chromosome 2"/>
</dbReference>
<gene>
    <name evidence="2" type="ORF">PSYICH_LOCUS6973</name>
</gene>
<organism evidence="2 3">
    <name type="scientific">Psylliodes chrysocephalus</name>
    <dbReference type="NCBI Taxonomy" id="3402493"/>
    <lineage>
        <taxon>Eukaryota</taxon>
        <taxon>Metazoa</taxon>
        <taxon>Ecdysozoa</taxon>
        <taxon>Arthropoda</taxon>
        <taxon>Hexapoda</taxon>
        <taxon>Insecta</taxon>
        <taxon>Pterygota</taxon>
        <taxon>Neoptera</taxon>
        <taxon>Endopterygota</taxon>
        <taxon>Coleoptera</taxon>
        <taxon>Polyphaga</taxon>
        <taxon>Cucujiformia</taxon>
        <taxon>Chrysomeloidea</taxon>
        <taxon>Chrysomelidae</taxon>
        <taxon>Galerucinae</taxon>
        <taxon>Alticini</taxon>
        <taxon>Psylliodes</taxon>
    </lineage>
</organism>
<dbReference type="AlphaFoldDB" id="A0A9P0CV36"/>
<reference evidence="2" key="1">
    <citation type="submission" date="2022-01" db="EMBL/GenBank/DDBJ databases">
        <authorList>
            <person name="King R."/>
        </authorList>
    </citation>
    <scope>NUCLEOTIDE SEQUENCE</scope>
</reference>
<evidence type="ECO:0000313" key="3">
    <source>
        <dbReference type="Proteomes" id="UP001153636"/>
    </source>
</evidence>
<dbReference type="InterPro" id="IPR031961">
    <property type="entry name" value="DUF4780"/>
</dbReference>
<keyword evidence="3" id="KW-1185">Reference proteome</keyword>
<evidence type="ECO:0000313" key="2">
    <source>
        <dbReference type="EMBL" id="CAH1106680.1"/>
    </source>
</evidence>
<accession>A0A9P0CV36</accession>
<sequence>MGELDKTILSASCSKTKPPTFRSWSLSGEIIRVTCDDDLTLEWLKTKVPTLKTWEGATLAVLRINELPKLTKASLWIPGEAQADLDEKKVVLRRLEGQNPNLHLAKWCTFHHEIKKDPRGHLFAFGIGDEDMGTLKAKSMRMSYAFISLIIRPKVEKEAEPGPSEDSLVKDSLPT</sequence>
<dbReference type="EMBL" id="OV651814">
    <property type="protein sequence ID" value="CAH1106680.1"/>
    <property type="molecule type" value="Genomic_DNA"/>
</dbReference>
<evidence type="ECO:0000259" key="1">
    <source>
        <dbReference type="Pfam" id="PF16012"/>
    </source>
</evidence>
<name>A0A9P0CV36_9CUCU</name>
<proteinExistence type="predicted"/>